<dbReference type="Proteomes" id="UP001362999">
    <property type="component" value="Unassembled WGS sequence"/>
</dbReference>
<comment type="caution">
    <text evidence="3">The sequence shown here is derived from an EMBL/GenBank/DDBJ whole genome shotgun (WGS) entry which is preliminary data.</text>
</comment>
<feature type="transmembrane region" description="Helical" evidence="2">
    <location>
        <begin position="233"/>
        <end position="258"/>
    </location>
</feature>
<feature type="region of interest" description="Disordered" evidence="1">
    <location>
        <begin position="358"/>
        <end position="380"/>
    </location>
</feature>
<reference evidence="3 4" key="1">
    <citation type="journal article" date="2024" name="J Genomics">
        <title>Draft genome sequencing and assembly of Favolaschia claudopus CIRM-BRFM 2984 isolated from oak limbs.</title>
        <authorList>
            <person name="Navarro D."/>
            <person name="Drula E."/>
            <person name="Chaduli D."/>
            <person name="Cazenave R."/>
            <person name="Ahrendt S."/>
            <person name="Wang J."/>
            <person name="Lipzen A."/>
            <person name="Daum C."/>
            <person name="Barry K."/>
            <person name="Grigoriev I.V."/>
            <person name="Favel A."/>
            <person name="Rosso M.N."/>
            <person name="Martin F."/>
        </authorList>
    </citation>
    <scope>NUCLEOTIDE SEQUENCE [LARGE SCALE GENOMIC DNA]</scope>
    <source>
        <strain evidence="3 4">CIRM-BRFM 2984</strain>
    </source>
</reference>
<accession>A0AAW0B8B7</accession>
<dbReference type="EMBL" id="JAWWNJ010000037">
    <property type="protein sequence ID" value="KAK7022245.1"/>
    <property type="molecule type" value="Genomic_DNA"/>
</dbReference>
<evidence type="ECO:0000313" key="4">
    <source>
        <dbReference type="Proteomes" id="UP001362999"/>
    </source>
</evidence>
<feature type="compositionally biased region" description="Low complexity" evidence="1">
    <location>
        <begin position="87"/>
        <end position="97"/>
    </location>
</feature>
<dbReference type="AlphaFoldDB" id="A0AAW0B8B7"/>
<evidence type="ECO:0000256" key="1">
    <source>
        <dbReference type="SAM" id="MobiDB-lite"/>
    </source>
</evidence>
<evidence type="ECO:0000256" key="2">
    <source>
        <dbReference type="SAM" id="Phobius"/>
    </source>
</evidence>
<feature type="compositionally biased region" description="Low complexity" evidence="1">
    <location>
        <begin position="181"/>
        <end position="224"/>
    </location>
</feature>
<protein>
    <submittedName>
        <fullName evidence="3">Uncharacterized protein</fullName>
    </submittedName>
</protein>
<evidence type="ECO:0000313" key="3">
    <source>
        <dbReference type="EMBL" id="KAK7022245.1"/>
    </source>
</evidence>
<feature type="compositionally biased region" description="Low complexity" evidence="1">
    <location>
        <begin position="119"/>
        <end position="173"/>
    </location>
</feature>
<feature type="region of interest" description="Disordered" evidence="1">
    <location>
        <begin position="87"/>
        <end position="229"/>
    </location>
</feature>
<keyword evidence="2" id="KW-0812">Transmembrane</keyword>
<keyword evidence="2" id="KW-1133">Transmembrane helix</keyword>
<name>A0AAW0B8B7_9AGAR</name>
<gene>
    <name evidence="3" type="ORF">R3P38DRAFT_1112655</name>
</gene>
<keyword evidence="4" id="KW-1185">Reference proteome</keyword>
<organism evidence="3 4">
    <name type="scientific">Favolaschia claudopus</name>
    <dbReference type="NCBI Taxonomy" id="2862362"/>
    <lineage>
        <taxon>Eukaryota</taxon>
        <taxon>Fungi</taxon>
        <taxon>Dikarya</taxon>
        <taxon>Basidiomycota</taxon>
        <taxon>Agaricomycotina</taxon>
        <taxon>Agaricomycetes</taxon>
        <taxon>Agaricomycetidae</taxon>
        <taxon>Agaricales</taxon>
        <taxon>Marasmiineae</taxon>
        <taxon>Mycenaceae</taxon>
        <taxon>Favolaschia</taxon>
    </lineage>
</organism>
<keyword evidence="2" id="KW-0472">Membrane</keyword>
<proteinExistence type="predicted"/>
<sequence>MLLQHLKISGSILQVPSRTARLSPIFFYYPWTRICLFSSIFTFSPCLNRSATIRMMAVCNCGPPTRSNSMPSPSAIMTTLATSYAMSSSIPESSSSKRPCRRPRPSASESSFPCSPTGVTATGRSVTRSSTATSSSEASYTYDPPAYSTSRPSSGSSPPDHSTSTSSSEPSHTYDPAYTTSRPSSASSSPEPASSGPSHTYDLPAYSTSRPSSDSSPPDHSASPHNEKSCPSVALIVGSTLAALVLAVILLLLCFLCLRKRRRRQNCIRLLDPPAPFDLLSSYSSEFSVTRIEPYIITLPNDANASASRIDSKDLLRSPIMDDGKQAAPLLNSISLPALHPNAAEVHRVEYINERLSQRPSSTVMPGSRTRFPDSGQPNETWQQIPKLESAWWTRFSNVPPPAGAHLK</sequence>